<dbReference type="GO" id="GO:0043590">
    <property type="term" value="C:bacterial nucleoid"/>
    <property type="evidence" value="ECO:0007669"/>
    <property type="project" value="TreeGrafter"/>
</dbReference>
<dbReference type="InterPro" id="IPR037278">
    <property type="entry name" value="ARFGAP/RecO"/>
</dbReference>
<reference evidence="1" key="1">
    <citation type="submission" date="2019-08" db="EMBL/GenBank/DDBJ databases">
        <authorList>
            <person name="Kucharzyk K."/>
            <person name="Murdoch R.W."/>
            <person name="Higgins S."/>
            <person name="Loffler F."/>
        </authorList>
    </citation>
    <scope>NUCLEOTIDE SEQUENCE</scope>
</reference>
<gene>
    <name evidence="1" type="primary">recO_30</name>
    <name evidence="1" type="ORF">SDC9_106150</name>
</gene>
<proteinExistence type="predicted"/>
<protein>
    <submittedName>
        <fullName evidence="1">DNA repair protein RecO</fullName>
    </submittedName>
</protein>
<sequence>MTIAEIELSDRAGLKYKVLKTVSVISSPLSLNSKLENLASLQMINEVTLKCLSDEEKYKIFSWIEDAIYRLKKTDEYLQTLLLVFANVLKAAGYGFEVNRCVFCGKKTDIVDFSFVDGGFVCRDCQQDEIASGFSKEEMKYIRYIFNAEDFEDTTSIVVDAKSMTRILGKFLEFIKDNLGVTIKSSELLLH</sequence>
<dbReference type="GO" id="GO:0006310">
    <property type="term" value="P:DNA recombination"/>
    <property type="evidence" value="ECO:0007669"/>
    <property type="project" value="InterPro"/>
</dbReference>
<evidence type="ECO:0000313" key="1">
    <source>
        <dbReference type="EMBL" id="MPM59310.1"/>
    </source>
</evidence>
<dbReference type="GO" id="GO:0006302">
    <property type="term" value="P:double-strand break repair"/>
    <property type="evidence" value="ECO:0007669"/>
    <property type="project" value="TreeGrafter"/>
</dbReference>
<name>A0A645B1I8_9ZZZZ</name>
<dbReference type="NCBIfam" id="TIGR00613">
    <property type="entry name" value="reco"/>
    <property type="match status" value="1"/>
</dbReference>
<dbReference type="PANTHER" id="PTHR33991:SF1">
    <property type="entry name" value="DNA REPAIR PROTEIN RECO"/>
    <property type="match status" value="1"/>
</dbReference>
<dbReference type="EMBL" id="VSSQ01017227">
    <property type="protein sequence ID" value="MPM59310.1"/>
    <property type="molecule type" value="Genomic_DNA"/>
</dbReference>
<dbReference type="InterPro" id="IPR042242">
    <property type="entry name" value="RecO_C"/>
</dbReference>
<dbReference type="InterPro" id="IPR003717">
    <property type="entry name" value="RecO"/>
</dbReference>
<accession>A0A645B1I8</accession>
<dbReference type="SUPFAM" id="SSF57863">
    <property type="entry name" value="ArfGap/RecO-like zinc finger"/>
    <property type="match status" value="1"/>
</dbReference>
<dbReference type="AlphaFoldDB" id="A0A645B1I8"/>
<dbReference type="Pfam" id="PF02565">
    <property type="entry name" value="RecO_C"/>
    <property type="match status" value="1"/>
</dbReference>
<organism evidence="1">
    <name type="scientific">bioreactor metagenome</name>
    <dbReference type="NCBI Taxonomy" id="1076179"/>
    <lineage>
        <taxon>unclassified sequences</taxon>
        <taxon>metagenomes</taxon>
        <taxon>ecological metagenomes</taxon>
    </lineage>
</organism>
<dbReference type="Gene3D" id="1.20.1440.120">
    <property type="entry name" value="Recombination protein O, C-terminal domain"/>
    <property type="match status" value="1"/>
</dbReference>
<dbReference type="PANTHER" id="PTHR33991">
    <property type="entry name" value="DNA REPAIR PROTEIN RECO"/>
    <property type="match status" value="1"/>
</dbReference>
<comment type="caution">
    <text evidence="1">The sequence shown here is derived from an EMBL/GenBank/DDBJ whole genome shotgun (WGS) entry which is preliminary data.</text>
</comment>